<dbReference type="AlphaFoldDB" id="A0A0A2DG66"/>
<dbReference type="EMBL" id="JRVJ01000021">
    <property type="protein sequence ID" value="KGM18183.1"/>
    <property type="molecule type" value="Genomic_DNA"/>
</dbReference>
<name>A0A0A2DG66_9CORY</name>
<keyword evidence="2" id="KW-1185">Reference proteome</keyword>
<accession>A0A0A2DG66</accession>
<proteinExistence type="predicted"/>
<gene>
    <name evidence="1" type="ORF">MA47_09950</name>
</gene>
<comment type="caution">
    <text evidence="1">The sequence shown here is derived from an EMBL/GenBank/DDBJ whole genome shotgun (WGS) entry which is preliminary data.</text>
</comment>
<reference evidence="1 2" key="1">
    <citation type="submission" date="2014-10" db="EMBL/GenBank/DDBJ databases">
        <title>Whole Genome sequence of Corynebacterium auriscanis strain CIP 106629.</title>
        <authorList>
            <person name="Hassan S.S."/>
            <person name="Jamal S.B."/>
            <person name="Tiwari S."/>
            <person name="Oliveira L.D.C."/>
            <person name="Souza F."/>
            <person name="Mariano D.C."/>
            <person name="Almeida S."/>
            <person name="Dorella F."/>
            <person name="Pereira F."/>
            <person name="Carvalho A."/>
            <person name="Leal C.A."/>
            <person name="Soares S.D.C."/>
            <person name="Figueiredo H.C."/>
            <person name="Silva A."/>
            <person name="Azevedo V.A."/>
        </authorList>
    </citation>
    <scope>NUCLEOTIDE SEQUENCE [LARGE SCALE GENOMIC DNA]</scope>
    <source>
        <strain evidence="1 2">CIP 106629</strain>
    </source>
</reference>
<protein>
    <submittedName>
        <fullName evidence="1">Uncharacterized protein</fullName>
    </submittedName>
</protein>
<dbReference type="Proteomes" id="UP000030145">
    <property type="component" value="Unassembled WGS sequence"/>
</dbReference>
<evidence type="ECO:0000313" key="2">
    <source>
        <dbReference type="Proteomes" id="UP000030145"/>
    </source>
</evidence>
<evidence type="ECO:0000313" key="1">
    <source>
        <dbReference type="EMBL" id="KGM18183.1"/>
    </source>
</evidence>
<organism evidence="1 2">
    <name type="scientific">Corynebacterium auriscanis</name>
    <dbReference type="NCBI Taxonomy" id="99807"/>
    <lineage>
        <taxon>Bacteria</taxon>
        <taxon>Bacillati</taxon>
        <taxon>Actinomycetota</taxon>
        <taxon>Actinomycetes</taxon>
        <taxon>Mycobacteriales</taxon>
        <taxon>Corynebacteriaceae</taxon>
        <taxon>Corynebacterium</taxon>
    </lineage>
</organism>
<sequence>MFASGTLVIHLDLEGSPGLPLPMAGPEVFLNKLVLLREPYSLSPTIVCKGIGIGPRDVLGEALI</sequence>